<name>A0A418M3R8_9BACT</name>
<dbReference type="EMBL" id="QXED01000006">
    <property type="protein sequence ID" value="RIV20359.1"/>
    <property type="molecule type" value="Genomic_DNA"/>
</dbReference>
<sequence>MIHAINDGDTDKALRYADLLANHLRADDRIVDSMRIKAAIDGTLHGNPAVLDAIPEPPAEPQSRVIREGHTPPMPPQHT</sequence>
<gene>
    <name evidence="2" type="ORF">DYU11_20115</name>
</gene>
<feature type="region of interest" description="Disordered" evidence="1">
    <location>
        <begin position="55"/>
        <end position="79"/>
    </location>
</feature>
<keyword evidence="3" id="KW-1185">Reference proteome</keyword>
<accession>A0A418M3R8</accession>
<reference evidence="2 3" key="1">
    <citation type="submission" date="2018-08" db="EMBL/GenBank/DDBJ databases">
        <title>Fibrisoma montanum sp. nov., isolated from Danxia mountain soil.</title>
        <authorList>
            <person name="Huang Y."/>
        </authorList>
    </citation>
    <scope>NUCLEOTIDE SEQUENCE [LARGE SCALE GENOMIC DNA]</scope>
    <source>
        <strain evidence="2 3">HYT19</strain>
    </source>
</reference>
<organism evidence="2 3">
    <name type="scientific">Fibrisoma montanum</name>
    <dbReference type="NCBI Taxonomy" id="2305895"/>
    <lineage>
        <taxon>Bacteria</taxon>
        <taxon>Pseudomonadati</taxon>
        <taxon>Bacteroidota</taxon>
        <taxon>Cytophagia</taxon>
        <taxon>Cytophagales</taxon>
        <taxon>Spirosomataceae</taxon>
        <taxon>Fibrisoma</taxon>
    </lineage>
</organism>
<protein>
    <submittedName>
        <fullName evidence="2">Uncharacterized protein</fullName>
    </submittedName>
</protein>
<comment type="caution">
    <text evidence="2">The sequence shown here is derived from an EMBL/GenBank/DDBJ whole genome shotgun (WGS) entry which is preliminary data.</text>
</comment>
<evidence type="ECO:0000256" key="1">
    <source>
        <dbReference type="SAM" id="MobiDB-lite"/>
    </source>
</evidence>
<evidence type="ECO:0000313" key="2">
    <source>
        <dbReference type="EMBL" id="RIV20359.1"/>
    </source>
</evidence>
<dbReference type="AlphaFoldDB" id="A0A418M3R8"/>
<dbReference type="RefSeq" id="WP_158600325.1">
    <property type="nucleotide sequence ID" value="NZ_QXED01000006.1"/>
</dbReference>
<proteinExistence type="predicted"/>
<dbReference type="Proteomes" id="UP000283523">
    <property type="component" value="Unassembled WGS sequence"/>
</dbReference>
<evidence type="ECO:0000313" key="3">
    <source>
        <dbReference type="Proteomes" id="UP000283523"/>
    </source>
</evidence>